<dbReference type="AlphaFoldDB" id="A0A1M4U5X7"/>
<dbReference type="InterPro" id="IPR027417">
    <property type="entry name" value="P-loop_NTPase"/>
</dbReference>
<name>A0A1M4U5X7_9SPHI</name>
<gene>
    <name evidence="5" type="ORF">SAMN04488522_101440</name>
</gene>
<feature type="domain" description="AAA+ ATPase" evidence="4">
    <location>
        <begin position="263"/>
        <end position="395"/>
    </location>
</feature>
<dbReference type="SMART" id="SM00382">
    <property type="entry name" value="AAA"/>
    <property type="match status" value="1"/>
</dbReference>
<evidence type="ECO:0000313" key="5">
    <source>
        <dbReference type="EMBL" id="SHE52044.1"/>
    </source>
</evidence>
<keyword evidence="2" id="KW-0547">Nucleotide-binding</keyword>
<evidence type="ECO:0000313" key="6">
    <source>
        <dbReference type="Proteomes" id="UP000184287"/>
    </source>
</evidence>
<dbReference type="STRING" id="288992.SAMN04488522_101440"/>
<evidence type="ECO:0000256" key="3">
    <source>
        <dbReference type="ARBA" id="ARBA00022840"/>
    </source>
</evidence>
<dbReference type="Gene3D" id="3.40.50.300">
    <property type="entry name" value="P-loop containing nucleotide triphosphate hydrolases"/>
    <property type="match status" value="1"/>
</dbReference>
<dbReference type="InterPro" id="IPR003959">
    <property type="entry name" value="ATPase_AAA_core"/>
</dbReference>
<evidence type="ECO:0000256" key="2">
    <source>
        <dbReference type="ARBA" id="ARBA00022741"/>
    </source>
</evidence>
<accession>A0A1M4U5X7</accession>
<dbReference type="InterPro" id="IPR003593">
    <property type="entry name" value="AAA+_ATPase"/>
</dbReference>
<dbReference type="CDD" id="cd19481">
    <property type="entry name" value="RecA-like_protease"/>
    <property type="match status" value="1"/>
</dbReference>
<evidence type="ECO:0000256" key="1">
    <source>
        <dbReference type="ARBA" id="ARBA00006914"/>
    </source>
</evidence>
<dbReference type="GO" id="GO:0016887">
    <property type="term" value="F:ATP hydrolysis activity"/>
    <property type="evidence" value="ECO:0007669"/>
    <property type="project" value="InterPro"/>
</dbReference>
<sequence>MKALNLRLLFKKMLISNDMNPNHTSPETATFKTFTDRNAPEELRYLEQLILYRLSAWFPSDENTAKPVLEVNKWSAPLSGYIEKHILSGDEAVLLLIGLAPHLQSDLFDRVIGSKLQNSGDFQRIGGVRGKDFRGFLPTGETALFLLGGDDYEKRLAIQELFWADHLFDKNKVLWLDDRSYGEPAMSGKIIISPEYLDTFIYGKTIPPRFSMSFPAKLIHTDLNWEDLVINEELKEQINELKSWLKYNDQLVAEWGMGDRLRKGYRTLLYGPSGTGKTFTAGLLGKEVGKDVYRIDLSMVVSKYIGETEKNLELLFARAEDKGWILFFDEADALFGKRTNVRDAHDKYANQEVSYLLQRIEDYNGMVILATNMKNNIDDAFIRRFNSILKFSVPEANERAEIWRLAFPEEVSFCNGQEEEVDVPELVKSYALSGGCIVNVVHYASIKALERSRAHKGKKTIYLADVLYGIKKELLKEGKPFS</sequence>
<dbReference type="Proteomes" id="UP000184287">
    <property type="component" value="Unassembled WGS sequence"/>
</dbReference>
<dbReference type="RefSeq" id="WP_234994427.1">
    <property type="nucleotide sequence ID" value="NZ_FQUQ01000001.1"/>
</dbReference>
<keyword evidence="6" id="KW-1185">Reference proteome</keyword>
<comment type="similarity">
    <text evidence="1">Belongs to the AAA ATPase family.</text>
</comment>
<proteinExistence type="inferred from homology"/>
<dbReference type="GO" id="GO:0005524">
    <property type="term" value="F:ATP binding"/>
    <property type="evidence" value="ECO:0007669"/>
    <property type="project" value="UniProtKB-KW"/>
</dbReference>
<dbReference type="Pfam" id="PF00004">
    <property type="entry name" value="AAA"/>
    <property type="match status" value="1"/>
</dbReference>
<organism evidence="5 6">
    <name type="scientific">Pedobacter caeni</name>
    <dbReference type="NCBI Taxonomy" id="288992"/>
    <lineage>
        <taxon>Bacteria</taxon>
        <taxon>Pseudomonadati</taxon>
        <taxon>Bacteroidota</taxon>
        <taxon>Sphingobacteriia</taxon>
        <taxon>Sphingobacteriales</taxon>
        <taxon>Sphingobacteriaceae</taxon>
        <taxon>Pedobacter</taxon>
    </lineage>
</organism>
<dbReference type="InterPro" id="IPR050221">
    <property type="entry name" value="26S_Proteasome_ATPase"/>
</dbReference>
<protein>
    <submittedName>
        <fullName evidence="5">ATPase family associated with various cellular activities (AAA)</fullName>
    </submittedName>
</protein>
<dbReference type="PANTHER" id="PTHR23073">
    <property type="entry name" value="26S PROTEASOME REGULATORY SUBUNIT"/>
    <property type="match status" value="1"/>
</dbReference>
<dbReference type="SUPFAM" id="SSF52540">
    <property type="entry name" value="P-loop containing nucleoside triphosphate hydrolases"/>
    <property type="match status" value="1"/>
</dbReference>
<evidence type="ECO:0000259" key="4">
    <source>
        <dbReference type="SMART" id="SM00382"/>
    </source>
</evidence>
<dbReference type="EMBL" id="FQUQ01000001">
    <property type="protein sequence ID" value="SHE52044.1"/>
    <property type="molecule type" value="Genomic_DNA"/>
</dbReference>
<reference evidence="6" key="1">
    <citation type="submission" date="2016-11" db="EMBL/GenBank/DDBJ databases">
        <authorList>
            <person name="Varghese N."/>
            <person name="Submissions S."/>
        </authorList>
    </citation>
    <scope>NUCLEOTIDE SEQUENCE [LARGE SCALE GENOMIC DNA]</scope>
    <source>
        <strain evidence="6">DSM 16990</strain>
    </source>
</reference>
<keyword evidence="3" id="KW-0067">ATP-binding</keyword>